<protein>
    <submittedName>
        <fullName evidence="2">Uncharacterized protein</fullName>
    </submittedName>
</protein>
<evidence type="ECO:0000313" key="2">
    <source>
        <dbReference type="EMBL" id="SCG62060.1"/>
    </source>
</evidence>
<keyword evidence="1" id="KW-1133">Transmembrane helix</keyword>
<keyword evidence="3" id="KW-1185">Reference proteome</keyword>
<dbReference type="RefSeq" id="WP_157745022.1">
    <property type="nucleotide sequence ID" value="NZ_LT607753.1"/>
</dbReference>
<proteinExistence type="predicted"/>
<accession>A0A1C5IUQ5</accession>
<gene>
    <name evidence="2" type="ORF">GA0070614_3439</name>
</gene>
<organism evidence="2 3">
    <name type="scientific">Micromonospora coxensis</name>
    <dbReference type="NCBI Taxonomy" id="356852"/>
    <lineage>
        <taxon>Bacteria</taxon>
        <taxon>Bacillati</taxon>
        <taxon>Actinomycetota</taxon>
        <taxon>Actinomycetes</taxon>
        <taxon>Micromonosporales</taxon>
        <taxon>Micromonosporaceae</taxon>
        <taxon>Micromonospora</taxon>
    </lineage>
</organism>
<evidence type="ECO:0000313" key="3">
    <source>
        <dbReference type="Proteomes" id="UP000198215"/>
    </source>
</evidence>
<dbReference type="EMBL" id="LT607753">
    <property type="protein sequence ID" value="SCG62060.1"/>
    <property type="molecule type" value="Genomic_DNA"/>
</dbReference>
<keyword evidence="1" id="KW-0812">Transmembrane</keyword>
<keyword evidence="1" id="KW-0472">Membrane</keyword>
<dbReference type="Proteomes" id="UP000198215">
    <property type="component" value="Chromosome I"/>
</dbReference>
<sequence length="46" mass="4856">MSLIDDDPVLAVLRLVLVAVSGFAVVFGVRVAVSRQFRRPGCASPA</sequence>
<feature type="transmembrane region" description="Helical" evidence="1">
    <location>
        <begin position="12"/>
        <end position="33"/>
    </location>
</feature>
<evidence type="ECO:0000256" key="1">
    <source>
        <dbReference type="SAM" id="Phobius"/>
    </source>
</evidence>
<name>A0A1C5IUQ5_9ACTN</name>
<reference evidence="3" key="1">
    <citation type="submission" date="2016-06" db="EMBL/GenBank/DDBJ databases">
        <authorList>
            <person name="Varghese N."/>
            <person name="Submissions Spin"/>
        </authorList>
    </citation>
    <scope>NUCLEOTIDE SEQUENCE [LARGE SCALE GENOMIC DNA]</scope>
    <source>
        <strain evidence="3">DSM 45161</strain>
    </source>
</reference>
<dbReference type="AlphaFoldDB" id="A0A1C5IUQ5"/>